<proteinExistence type="predicted"/>
<dbReference type="AlphaFoldDB" id="A0AAX4HGQ3"/>
<feature type="domain" description="TLDc" evidence="1">
    <location>
        <begin position="346"/>
        <end position="582"/>
    </location>
</feature>
<evidence type="ECO:0000259" key="1">
    <source>
        <dbReference type="PROSITE" id="PS51886"/>
    </source>
</evidence>
<protein>
    <recommendedName>
        <fullName evidence="1">TLDc domain-containing protein</fullName>
    </recommendedName>
</protein>
<dbReference type="Proteomes" id="UP001338582">
    <property type="component" value="Chromosome 6"/>
</dbReference>
<dbReference type="InterPro" id="IPR006571">
    <property type="entry name" value="TLDc_dom"/>
</dbReference>
<dbReference type="RefSeq" id="XP_062879924.1">
    <property type="nucleotide sequence ID" value="XM_063023854.1"/>
</dbReference>
<reference evidence="2 3" key="1">
    <citation type="submission" date="2023-10" db="EMBL/GenBank/DDBJ databases">
        <title>Draft Genome Sequence of Candida saopaulonensis from a very Premature Infant with Sepsis.</title>
        <authorList>
            <person name="Ning Y."/>
            <person name="Dai R."/>
            <person name="Xiao M."/>
            <person name="Xu Y."/>
            <person name="Yan Q."/>
            <person name="Zhang L."/>
        </authorList>
    </citation>
    <scope>NUCLEOTIDE SEQUENCE [LARGE SCALE GENOMIC DNA]</scope>
    <source>
        <strain evidence="2 3">19XY460</strain>
    </source>
</reference>
<accession>A0AAX4HGQ3</accession>
<keyword evidence="3" id="KW-1185">Reference proteome</keyword>
<gene>
    <name evidence="2" type="ORF">PUMCH_004938</name>
</gene>
<sequence>MGQATSSHKETDHVQEDHLKLELHFLFQLRLTQLLGPDELAILSERLLKYDTDGKGFISTGYLERLCLLGLSRDEFAKEDFSSNRGSFYNVFQSIHDSFVVLSQLPFLNDSMSMLGDKNLDLKGVAMAAAIFSGKLSKIWPQSDVFTLLFVSLAVGLTEMIEKNSQPQMSYSVDVLKALSEHEGDNLDPAILSKRIRWRTFESLNNLDDLDVQSLSLAASELLHLVAFFLLFSSLTPKAHHLMRKELVEKIQQWDLYLQSALPVLRAIDPTINDRNLKSKSVYLEQLRCSEGVGLPAFMVRTMLLLVKFGLLLLVSETSENERGMQFVESKSKKVTTAKSLFAETRLTKYSTISTIAMALSTQEVGAEISSENLIELYSGSKSGFSIRSLELKIFKWQAATLLLVSGKRIKQKTMETNRRYQTFDLEYPRYFRSNENRHRDWQASNDTITYAVYLNHPWVNSNKSNFGDESTTIISLQPRLDVFTSRKSLVLGGKLVYFNNLGMGLGFGNEQPINKNTSRKYLPGSISFTIEANLEFAIFRHLPGSSSSASQFFNTSKDATIASQDYEDRFTITDLEVWGVGLMKELEEQKKQWEWEEKQALARQSVNIRNLGEDRAFLEMAGLVGNHAGGGSM</sequence>
<evidence type="ECO:0000313" key="3">
    <source>
        <dbReference type="Proteomes" id="UP001338582"/>
    </source>
</evidence>
<dbReference type="KEGG" id="asau:88175998"/>
<name>A0AAX4HGQ3_9ASCO</name>
<dbReference type="SMART" id="SM00584">
    <property type="entry name" value="TLDc"/>
    <property type="match status" value="1"/>
</dbReference>
<organism evidence="2 3">
    <name type="scientific">Australozyma saopauloensis</name>
    <dbReference type="NCBI Taxonomy" id="291208"/>
    <lineage>
        <taxon>Eukaryota</taxon>
        <taxon>Fungi</taxon>
        <taxon>Dikarya</taxon>
        <taxon>Ascomycota</taxon>
        <taxon>Saccharomycotina</taxon>
        <taxon>Pichiomycetes</taxon>
        <taxon>Metschnikowiaceae</taxon>
        <taxon>Australozyma</taxon>
    </lineage>
</organism>
<dbReference type="GeneID" id="88175998"/>
<evidence type="ECO:0000313" key="2">
    <source>
        <dbReference type="EMBL" id="WPK27546.1"/>
    </source>
</evidence>
<dbReference type="PROSITE" id="PS51886">
    <property type="entry name" value="TLDC"/>
    <property type="match status" value="1"/>
</dbReference>
<dbReference type="Pfam" id="PF07534">
    <property type="entry name" value="TLD"/>
    <property type="match status" value="1"/>
</dbReference>
<dbReference type="EMBL" id="CP138899">
    <property type="protein sequence ID" value="WPK27546.1"/>
    <property type="molecule type" value="Genomic_DNA"/>
</dbReference>